<sequence>MLVHLNNAWRHWDCTEIPRIDFNGTSIEDSIDWLRNNDICVEDAEKIITKLKVKCLKLKHSKTGAQRYFYCSNQLVLPVAYALVLCEIRTRILNPLSDSLIDFGTKNRKITKAVYGGFFEDFSNSSLKFTSLKMNRTFITLAYSIIKDYGGPAHELEILKFLRNHKSIESTNLYIYVDQKDLNFLSKQVFSRDNFGFIADGFANILFATYPVYC</sequence>
<dbReference type="EMBL" id="SZOH01000559">
    <property type="protein sequence ID" value="TKJ05095.1"/>
    <property type="molecule type" value="Genomic_DNA"/>
</dbReference>
<feature type="non-terminal residue" evidence="1">
    <location>
        <position position="214"/>
    </location>
</feature>
<dbReference type="AlphaFoldDB" id="A0A9X9AAI5"/>
<dbReference type="Proteomes" id="UP000308444">
    <property type="component" value="Unassembled WGS sequence"/>
</dbReference>
<name>A0A9X9AAI5_BACCE</name>
<protein>
    <submittedName>
        <fullName evidence="1">Uncharacterized protein</fullName>
    </submittedName>
</protein>
<organism evidence="1 2">
    <name type="scientific">Bacillus cereus</name>
    <dbReference type="NCBI Taxonomy" id="1396"/>
    <lineage>
        <taxon>Bacteria</taxon>
        <taxon>Bacillati</taxon>
        <taxon>Bacillota</taxon>
        <taxon>Bacilli</taxon>
        <taxon>Bacillales</taxon>
        <taxon>Bacillaceae</taxon>
        <taxon>Bacillus</taxon>
        <taxon>Bacillus cereus group</taxon>
    </lineage>
</organism>
<comment type="caution">
    <text evidence="1">The sequence shown here is derived from an EMBL/GenBank/DDBJ whole genome shotgun (WGS) entry which is preliminary data.</text>
</comment>
<proteinExistence type="predicted"/>
<evidence type="ECO:0000313" key="2">
    <source>
        <dbReference type="Proteomes" id="UP000308444"/>
    </source>
</evidence>
<accession>A0A9X9AAI5</accession>
<evidence type="ECO:0000313" key="1">
    <source>
        <dbReference type="EMBL" id="TKJ05095.1"/>
    </source>
</evidence>
<reference evidence="1 2" key="1">
    <citation type="journal article" date="2019" name="Environ. Microbiol.">
        <title>An active ?-lactamase is a part of an orchestrated cell wall stress resistance network of Bacillus subtilis and related rhizosphere species.</title>
        <authorList>
            <person name="Bucher T."/>
            <person name="Keren-Paz A."/>
            <person name="Hausser J."/>
            <person name="Olender T."/>
            <person name="Cytryn E."/>
            <person name="Kolodkin-Gal I."/>
        </authorList>
    </citation>
    <scope>NUCLEOTIDE SEQUENCE [LARGE SCALE GENOMIC DNA]</scope>
    <source>
        <strain evidence="1 2">I32</strain>
    </source>
</reference>
<gene>
    <name evidence="1" type="ORF">FC695_09650</name>
</gene>